<evidence type="ECO:0000256" key="11">
    <source>
        <dbReference type="ARBA" id="ARBA00023268"/>
    </source>
</evidence>
<dbReference type="SUPFAM" id="SSF52096">
    <property type="entry name" value="ClpP/crotonase"/>
    <property type="match status" value="1"/>
</dbReference>
<keyword evidence="6" id="KW-0520">NAD</keyword>
<dbReference type="FunFam" id="3.40.50.720:FF:000009">
    <property type="entry name" value="Fatty oxidation complex, alpha subunit"/>
    <property type="match status" value="1"/>
</dbReference>
<feature type="domain" description="3-hydroxyacyl-CoA dehydrogenase NAD binding" evidence="14">
    <location>
        <begin position="296"/>
        <end position="471"/>
    </location>
</feature>
<dbReference type="PANTHER" id="PTHR23309">
    <property type="entry name" value="3-HYDROXYACYL-COA DEHYROGENASE"/>
    <property type="match status" value="1"/>
</dbReference>
<evidence type="ECO:0000313" key="15">
    <source>
        <dbReference type="EMBL" id="ASG22520.1"/>
    </source>
</evidence>
<dbReference type="Proteomes" id="UP000197153">
    <property type="component" value="Chromosome 2"/>
</dbReference>
<dbReference type="Gene3D" id="3.90.226.10">
    <property type="entry name" value="2-enoyl-CoA Hydratase, Chain A, domain 1"/>
    <property type="match status" value="1"/>
</dbReference>
<dbReference type="InterPro" id="IPR036291">
    <property type="entry name" value="NAD(P)-bd_dom_sf"/>
</dbReference>
<dbReference type="InterPro" id="IPR006108">
    <property type="entry name" value="3HC_DH_C"/>
</dbReference>
<dbReference type="KEGG" id="nao:Y958_16430"/>
<feature type="domain" description="3-hydroxyacyl-CoA dehydrogenase C-terminal" evidence="13">
    <location>
        <begin position="476"/>
        <end position="568"/>
    </location>
</feature>
<comment type="catalytic activity">
    <reaction evidence="12">
        <text>a (3S)-3-hydroxyacyl-CoA + NAD(+) = a 3-oxoacyl-CoA + NADH + H(+)</text>
        <dbReference type="Rhea" id="RHEA:22432"/>
        <dbReference type="ChEBI" id="CHEBI:15378"/>
        <dbReference type="ChEBI" id="CHEBI:57318"/>
        <dbReference type="ChEBI" id="CHEBI:57540"/>
        <dbReference type="ChEBI" id="CHEBI:57945"/>
        <dbReference type="ChEBI" id="CHEBI:90726"/>
        <dbReference type="EC" id="1.1.1.35"/>
    </reaction>
</comment>
<dbReference type="InterPro" id="IPR029045">
    <property type="entry name" value="ClpP/crotonase-like_dom_sf"/>
</dbReference>
<evidence type="ECO:0000256" key="9">
    <source>
        <dbReference type="ARBA" id="ARBA00023235"/>
    </source>
</evidence>
<dbReference type="InterPro" id="IPR001753">
    <property type="entry name" value="Enoyl-CoA_hydra/iso"/>
</dbReference>
<evidence type="ECO:0000256" key="10">
    <source>
        <dbReference type="ARBA" id="ARBA00023239"/>
    </source>
</evidence>
<evidence type="ECO:0000256" key="12">
    <source>
        <dbReference type="ARBA" id="ARBA00049556"/>
    </source>
</evidence>
<dbReference type="Gene3D" id="3.40.50.720">
    <property type="entry name" value="NAD(P)-binding Rossmann-like Domain"/>
    <property type="match status" value="1"/>
</dbReference>
<name>A0A248JVH0_9PROT</name>
<comment type="subcellular location">
    <subcellularLocation>
        <location evidence="1">Peroxisome</location>
    </subcellularLocation>
</comment>
<dbReference type="RefSeq" id="WP_088873097.1">
    <property type="nucleotide sequence ID" value="NZ_CP022111.1"/>
</dbReference>
<accession>A0A248JVH0</accession>
<dbReference type="SUPFAM" id="SSF48179">
    <property type="entry name" value="6-phosphogluconate dehydrogenase C-terminal domain-like"/>
    <property type="match status" value="2"/>
</dbReference>
<dbReference type="Pfam" id="PF00725">
    <property type="entry name" value="3HCDH"/>
    <property type="match status" value="2"/>
</dbReference>
<evidence type="ECO:0000256" key="8">
    <source>
        <dbReference type="ARBA" id="ARBA00023140"/>
    </source>
</evidence>
<proteinExistence type="predicted"/>
<dbReference type="FunFam" id="1.10.1040.50:FF:000006">
    <property type="entry name" value="Peroxisomal bifunctional enzyme"/>
    <property type="match status" value="1"/>
</dbReference>
<evidence type="ECO:0000259" key="13">
    <source>
        <dbReference type="Pfam" id="PF00725"/>
    </source>
</evidence>
<keyword evidence="8" id="KW-0576">Peroxisome</keyword>
<dbReference type="UniPathway" id="UPA00659"/>
<dbReference type="InterPro" id="IPR006176">
    <property type="entry name" value="3-OHacyl-CoA_DH_NAD-bd"/>
</dbReference>
<keyword evidence="9" id="KW-0413">Isomerase</keyword>
<keyword evidence="10" id="KW-0456">Lyase</keyword>
<dbReference type="Pfam" id="PF00378">
    <property type="entry name" value="ECH_1"/>
    <property type="match status" value="1"/>
</dbReference>
<reference evidence="15 16" key="1">
    <citation type="submission" date="2017-06" db="EMBL/GenBank/DDBJ databases">
        <title>Complete genome sequence of Nitrospirillum amazonense strain CBAmC, an endophytic nitrogen-fixing and plant growth-promoting bacterium, isolated from sugarcane.</title>
        <authorList>
            <person name="Schwab S."/>
            <person name="dos Santos Teixeira K.R."/>
            <person name="Simoes Araujo J.L."/>
            <person name="Soares Vidal M."/>
            <person name="Borges de Freitas H.R."/>
            <person name="Rivello Crivelaro A.L."/>
            <person name="Bueno de Camargo Nunes A."/>
            <person name="dos Santos C.M."/>
            <person name="Palmeira da Silva Rosa D."/>
            <person name="da Silva Padilha D."/>
            <person name="da Silva E."/>
            <person name="Araujo Terra L."/>
            <person name="Soares Mendes V."/>
            <person name="Farinelli L."/>
            <person name="Magalhaes Cruz L."/>
            <person name="Baldani J.I."/>
        </authorList>
    </citation>
    <scope>NUCLEOTIDE SEQUENCE [LARGE SCALE GENOMIC DNA]</scope>
    <source>
        <strain evidence="15 16">CBAmC</strain>
    </source>
</reference>
<dbReference type="GO" id="GO:0016853">
    <property type="term" value="F:isomerase activity"/>
    <property type="evidence" value="ECO:0007669"/>
    <property type="project" value="UniProtKB-KW"/>
</dbReference>
<evidence type="ECO:0000256" key="1">
    <source>
        <dbReference type="ARBA" id="ARBA00004275"/>
    </source>
</evidence>
<dbReference type="GO" id="GO:0004300">
    <property type="term" value="F:enoyl-CoA hydratase activity"/>
    <property type="evidence" value="ECO:0007669"/>
    <property type="project" value="UniProtKB-ARBA"/>
</dbReference>
<keyword evidence="4" id="KW-0442">Lipid degradation</keyword>
<dbReference type="GO" id="GO:0003857">
    <property type="term" value="F:(3S)-3-hydroxyacyl-CoA dehydrogenase (NAD+) activity"/>
    <property type="evidence" value="ECO:0007669"/>
    <property type="project" value="UniProtKB-EC"/>
</dbReference>
<dbReference type="InterPro" id="IPR008927">
    <property type="entry name" value="6-PGluconate_DH-like_C_sf"/>
</dbReference>
<dbReference type="PANTHER" id="PTHR23309:SF51">
    <property type="entry name" value="3-HYDROXYACYL-COA DEHYDROGENASE-RELATED"/>
    <property type="match status" value="1"/>
</dbReference>
<dbReference type="CDD" id="cd06558">
    <property type="entry name" value="crotonase-like"/>
    <property type="match status" value="1"/>
</dbReference>
<feature type="domain" description="3-hydroxyacyl-CoA dehydrogenase C-terminal" evidence="13">
    <location>
        <begin position="608"/>
        <end position="693"/>
    </location>
</feature>
<keyword evidence="3" id="KW-0276">Fatty acid metabolism</keyword>
<dbReference type="AlphaFoldDB" id="A0A248JVH0"/>
<dbReference type="GO" id="GO:0006635">
    <property type="term" value="P:fatty acid beta-oxidation"/>
    <property type="evidence" value="ECO:0007669"/>
    <property type="project" value="UniProtKB-UniPathway"/>
</dbReference>
<organism evidence="15 16">
    <name type="scientific">Nitrospirillum viridazoti CBAmc</name>
    <dbReference type="NCBI Taxonomy" id="1441467"/>
    <lineage>
        <taxon>Bacteria</taxon>
        <taxon>Pseudomonadati</taxon>
        <taxon>Pseudomonadota</taxon>
        <taxon>Alphaproteobacteria</taxon>
        <taxon>Rhodospirillales</taxon>
        <taxon>Azospirillaceae</taxon>
        <taxon>Nitrospirillum</taxon>
        <taxon>Nitrospirillum viridazoti</taxon>
    </lineage>
</organism>
<sequence>MPVHIDIRDGVAVLTLNRPPVNSFDLTLRRDLRAALAMVMTKPEVEAVVLTGGTRHFSAGADIEEFASGTRGGATAAPTLPDVIIDLDQAAKPVVAAIAGTCLGGGLEVALGCHHRVVAANATLGLPEVKLGILPGAGGTQRLPRAIGVKAALDMILSGTPVNGAKAAKLGLATLSTGDLVEDAVAVARQAARDGGKPRLSLLRAELPADAGADWFQRQIDGLKRPLPAPLACIEAVRAAVELPFSQGLQREFNLFRELVVTPESKALQYAFFAERRAARIDGLSPDVQPRAIERVAVIGAGTMGAGIATVAVNAGLEVILLDRDEAGVQKGVAGITKGYDAAVAKGRMDGAERDRRLGRLHTATDLAACAAVNLVIEAAFEDMGVKQDIFRTLDKVCGPDTILASNTSTLDLDAIAAITSRPQSVVGLHFFSPAPVMRLLEVVRGAETAPEVLATAMALSRKLGKVGVVAGVCNGFIGNRMVEEYLRQAYFLVDEGVLPWQVDGALERWGMAMGPFAMMDLAGNDIGRAIRAGRKALGDERPYSTFPDKFCALGRFGQKTGKGYYQYDPASRARETDPEVDALAQAHAKEVAQEFGLSPRVIGDEEIVARCLLALANEGAALLGEGIAQRASDIDVVYLNGYGFPAHKGGPMFHADSLGLENVLRLMEGFLEGYQSQFWKPAPLLWEKASAGGRLTA</sequence>
<evidence type="ECO:0000256" key="2">
    <source>
        <dbReference type="ARBA" id="ARBA00005005"/>
    </source>
</evidence>
<evidence type="ECO:0000256" key="3">
    <source>
        <dbReference type="ARBA" id="ARBA00022832"/>
    </source>
</evidence>
<dbReference type="SUPFAM" id="SSF51735">
    <property type="entry name" value="NAD(P)-binding Rossmann-fold domains"/>
    <property type="match status" value="1"/>
</dbReference>
<evidence type="ECO:0000256" key="7">
    <source>
        <dbReference type="ARBA" id="ARBA00023098"/>
    </source>
</evidence>
<evidence type="ECO:0000256" key="5">
    <source>
        <dbReference type="ARBA" id="ARBA00023002"/>
    </source>
</evidence>
<evidence type="ECO:0000256" key="4">
    <source>
        <dbReference type="ARBA" id="ARBA00022963"/>
    </source>
</evidence>
<keyword evidence="11" id="KW-0511">Multifunctional enzyme</keyword>
<dbReference type="Pfam" id="PF02737">
    <property type="entry name" value="3HCDH_N"/>
    <property type="match status" value="1"/>
</dbReference>
<keyword evidence="16" id="KW-1185">Reference proteome</keyword>
<gene>
    <name evidence="15" type="ORF">Y958_16430</name>
</gene>
<evidence type="ECO:0000259" key="14">
    <source>
        <dbReference type="Pfam" id="PF02737"/>
    </source>
</evidence>
<comment type="pathway">
    <text evidence="2">Lipid metabolism; fatty acid beta-oxidation.</text>
</comment>
<protein>
    <submittedName>
        <fullName evidence="15">3-hydroxyacyl-CoA dehydrogenase</fullName>
    </submittedName>
</protein>
<dbReference type="EMBL" id="CP022111">
    <property type="protein sequence ID" value="ASG22520.1"/>
    <property type="molecule type" value="Genomic_DNA"/>
</dbReference>
<evidence type="ECO:0000256" key="6">
    <source>
        <dbReference type="ARBA" id="ARBA00023027"/>
    </source>
</evidence>
<keyword evidence="7" id="KW-0443">Lipid metabolism</keyword>
<dbReference type="GO" id="GO:0070403">
    <property type="term" value="F:NAD+ binding"/>
    <property type="evidence" value="ECO:0007669"/>
    <property type="project" value="InterPro"/>
</dbReference>
<evidence type="ECO:0000313" key="16">
    <source>
        <dbReference type="Proteomes" id="UP000197153"/>
    </source>
</evidence>
<keyword evidence="5" id="KW-0560">Oxidoreductase</keyword>
<dbReference type="Gene3D" id="1.10.1040.50">
    <property type="match status" value="1"/>
</dbReference>